<dbReference type="PANTHER" id="PTHR46112">
    <property type="entry name" value="AMINOPEPTIDASE"/>
    <property type="match status" value="1"/>
</dbReference>
<dbReference type="InterPro" id="IPR000994">
    <property type="entry name" value="Pept_M24"/>
</dbReference>
<evidence type="ECO:0000259" key="6">
    <source>
        <dbReference type="Pfam" id="PF00557"/>
    </source>
</evidence>
<organism evidence="8 9">
    <name type="scientific">Staphylococcus rostri</name>
    <dbReference type="NCBI Taxonomy" id="522262"/>
    <lineage>
        <taxon>Bacteria</taxon>
        <taxon>Bacillati</taxon>
        <taxon>Bacillota</taxon>
        <taxon>Bacilli</taxon>
        <taxon>Bacillales</taxon>
        <taxon>Staphylococcaceae</taxon>
        <taxon>Staphylococcus</taxon>
    </lineage>
</organism>
<evidence type="ECO:0000256" key="1">
    <source>
        <dbReference type="ARBA" id="ARBA00001936"/>
    </source>
</evidence>
<dbReference type="FunFam" id="3.90.230.10:FF:000014">
    <property type="entry name" value="Aminopeptidase P family protein"/>
    <property type="match status" value="1"/>
</dbReference>
<keyword evidence="4" id="KW-0378">Hydrolase</keyword>
<dbReference type="PANTHER" id="PTHR46112:SF3">
    <property type="entry name" value="AMINOPEPTIDASE YPDF"/>
    <property type="match status" value="1"/>
</dbReference>
<accession>A0A2K3YTC9</accession>
<dbReference type="InterPro" id="IPR050659">
    <property type="entry name" value="Peptidase_M24B"/>
</dbReference>
<comment type="caution">
    <text evidence="8">The sequence shown here is derived from an EMBL/GenBank/DDBJ whole genome shotgun (WGS) entry which is preliminary data.</text>
</comment>
<dbReference type="CDD" id="cd01092">
    <property type="entry name" value="APP-like"/>
    <property type="match status" value="1"/>
</dbReference>
<keyword evidence="9" id="KW-1185">Reference proteome</keyword>
<name>A0A2K3YTC9_9STAP</name>
<dbReference type="AlphaFoldDB" id="A0A2K3YTC9"/>
<dbReference type="SUPFAM" id="SSF53092">
    <property type="entry name" value="Creatinase/prolidase N-terminal domain"/>
    <property type="match status" value="1"/>
</dbReference>
<dbReference type="Pfam" id="PF00557">
    <property type="entry name" value="Peptidase_M24"/>
    <property type="match status" value="1"/>
</dbReference>
<keyword evidence="3 5" id="KW-0479">Metal-binding</keyword>
<dbReference type="Gene3D" id="3.90.230.10">
    <property type="entry name" value="Creatinase/methionine aminopeptidase superfamily"/>
    <property type="match status" value="1"/>
</dbReference>
<evidence type="ECO:0000313" key="8">
    <source>
        <dbReference type="EMBL" id="PNZ28873.1"/>
    </source>
</evidence>
<dbReference type="SUPFAM" id="SSF55920">
    <property type="entry name" value="Creatinase/aminopeptidase"/>
    <property type="match status" value="1"/>
</dbReference>
<evidence type="ECO:0000256" key="3">
    <source>
        <dbReference type="ARBA" id="ARBA00022723"/>
    </source>
</evidence>
<evidence type="ECO:0000313" key="9">
    <source>
        <dbReference type="Proteomes" id="UP000242752"/>
    </source>
</evidence>
<dbReference type="EMBL" id="PPRF01000019">
    <property type="protein sequence ID" value="PNZ28873.1"/>
    <property type="molecule type" value="Genomic_DNA"/>
</dbReference>
<dbReference type="Pfam" id="PF01321">
    <property type="entry name" value="Creatinase_N"/>
    <property type="match status" value="1"/>
</dbReference>
<dbReference type="InterPro" id="IPR000587">
    <property type="entry name" value="Creatinase_N"/>
</dbReference>
<dbReference type="OrthoDB" id="9806388at2"/>
<dbReference type="RefSeq" id="WP_103357720.1">
    <property type="nucleotide sequence ID" value="NZ_CP113107.1"/>
</dbReference>
<sequence>MKHRIEQARHILEEQQLDALLVLTDYNRRYLSGFTGTSGALIITKSEQYLFTDFRYVEQATSQAEQYEIIQQQGDLYTSLLEHIDTHNLTNVGFEGHIVAYDTYETLSKGAHTLKPIGQAIEHIRMVKDETEIAYIQKAADIVDQAYEYILTIAKPGMTEKELKAHLESKMLQLGADDTSFDTIVASGHRGALPHGVASDKVIESGDMVTLDFGAYYKGYASDITRTFAVGQPSDEMIKIYETVLKAQKTAVSRIQAGMSGKEIDQVARDIIAEAGYGENFGHSLGHGIGLDIHELPMLSPKSSYILKPNHIVTIEPGIYVNGLGGVRIEDDILIQENGCQCFTNSTKDLIIL</sequence>
<dbReference type="InterPro" id="IPR001131">
    <property type="entry name" value="Peptidase_M24B_aminopep-P_CS"/>
</dbReference>
<dbReference type="InterPro" id="IPR036005">
    <property type="entry name" value="Creatinase/aminopeptidase-like"/>
</dbReference>
<proteinExistence type="inferred from homology"/>
<evidence type="ECO:0000256" key="2">
    <source>
        <dbReference type="ARBA" id="ARBA00008766"/>
    </source>
</evidence>
<dbReference type="Gene3D" id="3.40.350.10">
    <property type="entry name" value="Creatinase/prolidase N-terminal domain"/>
    <property type="match status" value="1"/>
</dbReference>
<dbReference type="InterPro" id="IPR029149">
    <property type="entry name" value="Creatin/AminoP/Spt16_N"/>
</dbReference>
<dbReference type="PROSITE" id="PS00491">
    <property type="entry name" value="PROLINE_PEPTIDASE"/>
    <property type="match status" value="1"/>
</dbReference>
<evidence type="ECO:0000256" key="5">
    <source>
        <dbReference type="RuleBase" id="RU000590"/>
    </source>
</evidence>
<feature type="domain" description="Peptidase M24" evidence="6">
    <location>
        <begin position="135"/>
        <end position="337"/>
    </location>
</feature>
<feature type="domain" description="Creatinase N-terminal" evidence="7">
    <location>
        <begin position="4"/>
        <end position="127"/>
    </location>
</feature>
<comment type="cofactor">
    <cofactor evidence="1">
        <name>Mn(2+)</name>
        <dbReference type="ChEBI" id="CHEBI:29035"/>
    </cofactor>
</comment>
<dbReference type="Proteomes" id="UP000242752">
    <property type="component" value="Unassembled WGS sequence"/>
</dbReference>
<evidence type="ECO:0000256" key="4">
    <source>
        <dbReference type="ARBA" id="ARBA00022801"/>
    </source>
</evidence>
<evidence type="ECO:0000259" key="7">
    <source>
        <dbReference type="Pfam" id="PF01321"/>
    </source>
</evidence>
<protein>
    <submittedName>
        <fullName evidence="8">Peptidase M24 family protein</fullName>
    </submittedName>
</protein>
<reference evidence="8 9" key="1">
    <citation type="submission" date="2017-08" db="EMBL/GenBank/DDBJ databases">
        <title>Draft genome sequences of 64 type strains of genus Staph aureus.</title>
        <authorList>
            <person name="Cole K."/>
            <person name="Golubchik T."/>
            <person name="Russell J."/>
            <person name="Foster D."/>
            <person name="Llewelyn M."/>
            <person name="Wilson D."/>
            <person name="Crook D."/>
            <person name="Paul J."/>
        </authorList>
    </citation>
    <scope>NUCLEOTIDE SEQUENCE [LARGE SCALE GENOMIC DNA]</scope>
    <source>
        <strain evidence="8 9">DSM 21968</strain>
    </source>
</reference>
<gene>
    <name evidence="8" type="ORF">CD122_04030</name>
</gene>
<dbReference type="GO" id="GO:0046872">
    <property type="term" value="F:metal ion binding"/>
    <property type="evidence" value="ECO:0007669"/>
    <property type="project" value="UniProtKB-KW"/>
</dbReference>
<comment type="similarity">
    <text evidence="2 5">Belongs to the peptidase M24B family.</text>
</comment>
<dbReference type="GO" id="GO:0016787">
    <property type="term" value="F:hydrolase activity"/>
    <property type="evidence" value="ECO:0007669"/>
    <property type="project" value="UniProtKB-KW"/>
</dbReference>